<evidence type="ECO:0000259" key="1">
    <source>
        <dbReference type="PROSITE" id="PS50181"/>
    </source>
</evidence>
<feature type="domain" description="F-box" evidence="1">
    <location>
        <begin position="95"/>
        <end position="140"/>
    </location>
</feature>
<dbReference type="PROSITE" id="PS50181">
    <property type="entry name" value="FBOX"/>
    <property type="match status" value="1"/>
</dbReference>
<protein>
    <recommendedName>
        <fullName evidence="1">F-box domain-containing protein</fullName>
    </recommendedName>
</protein>
<organism evidence="2 3">
    <name type="scientific">Cladobotryum mycophilum</name>
    <dbReference type="NCBI Taxonomy" id="491253"/>
    <lineage>
        <taxon>Eukaryota</taxon>
        <taxon>Fungi</taxon>
        <taxon>Dikarya</taxon>
        <taxon>Ascomycota</taxon>
        <taxon>Pezizomycotina</taxon>
        <taxon>Sordariomycetes</taxon>
        <taxon>Hypocreomycetidae</taxon>
        <taxon>Hypocreales</taxon>
        <taxon>Hypocreaceae</taxon>
        <taxon>Cladobotryum</taxon>
    </lineage>
</organism>
<dbReference type="EMBL" id="JAVFKD010000001">
    <property type="protein sequence ID" value="KAK5998990.1"/>
    <property type="molecule type" value="Genomic_DNA"/>
</dbReference>
<reference evidence="2 3" key="1">
    <citation type="submission" date="2024-01" db="EMBL/GenBank/DDBJ databases">
        <title>Complete genome of Cladobotryum mycophilum ATHUM6906.</title>
        <authorList>
            <person name="Christinaki A.C."/>
            <person name="Myridakis A.I."/>
            <person name="Kouvelis V.N."/>
        </authorList>
    </citation>
    <scope>NUCLEOTIDE SEQUENCE [LARGE SCALE GENOMIC DNA]</scope>
    <source>
        <strain evidence="2 3">ATHUM6906</strain>
    </source>
</reference>
<proteinExistence type="predicted"/>
<dbReference type="InterPro" id="IPR001810">
    <property type="entry name" value="F-box_dom"/>
</dbReference>
<comment type="caution">
    <text evidence="2">The sequence shown here is derived from an EMBL/GenBank/DDBJ whole genome shotgun (WGS) entry which is preliminary data.</text>
</comment>
<accession>A0ABR0T4N2</accession>
<dbReference type="InterPro" id="IPR036047">
    <property type="entry name" value="F-box-like_dom_sf"/>
</dbReference>
<sequence length="507" mass="58111">MRLFAASLVVNECQQLPGTAKRIFSRIPPLSPNFNLSNLTQANLSVQRQQNIFLYAFYIGYFPSSMAFIIGAPNIEDSAQTASVSSSQETAMTEESPLTRLPSELKRKILKNLRSNDWLSLRLTCRRFYDIATPFIYETVDLTLKPDIGGLNAFDYYSNSRGNIFRFTRHVKLGDTVQPHRVEQLIASVDRLISVTWRVCTLTKPPGYKPSTLLNVDRMIADDTKLHFERMRLDELNDGTIRRPFYLEGINPRLIESLKIEADLTRPMPVMRDLADFLYGATQMVEFSLGNLMNKIVVGYTTAECRRSLVSLRLEDSDWTDPEEHIQEWSVGTPILELKLFSINLYRFLVTINQANFSKLNSLTIDNDASVDYERQQGLQLLHSIIKTRACNLKKLSLIVDIHKFPVDAILRHADSLKTVDFRYPQRFDYDESLPDISLGTLKEMQSKLTLLENLELDIVVDDQVPVEFLRILARFPNMQTISLKICIKSPIVHGYEEPQRVSERGS</sequence>
<dbReference type="SUPFAM" id="SSF81383">
    <property type="entry name" value="F-box domain"/>
    <property type="match status" value="1"/>
</dbReference>
<keyword evidence="3" id="KW-1185">Reference proteome</keyword>
<evidence type="ECO:0000313" key="3">
    <source>
        <dbReference type="Proteomes" id="UP001338125"/>
    </source>
</evidence>
<dbReference type="CDD" id="cd09917">
    <property type="entry name" value="F-box_SF"/>
    <property type="match status" value="1"/>
</dbReference>
<dbReference type="Pfam" id="PF12937">
    <property type="entry name" value="F-box-like"/>
    <property type="match status" value="1"/>
</dbReference>
<dbReference type="Proteomes" id="UP001338125">
    <property type="component" value="Unassembled WGS sequence"/>
</dbReference>
<evidence type="ECO:0000313" key="2">
    <source>
        <dbReference type="EMBL" id="KAK5998990.1"/>
    </source>
</evidence>
<name>A0ABR0T4N2_9HYPO</name>
<gene>
    <name evidence="2" type="ORF">PT974_01375</name>
</gene>